<evidence type="ECO:0000313" key="2">
    <source>
        <dbReference type="Proteomes" id="UP000256686"/>
    </source>
</evidence>
<proteinExistence type="predicted"/>
<reference evidence="2" key="1">
    <citation type="submission" date="2018-06" db="EMBL/GenBank/DDBJ databases">
        <authorList>
            <person name="Lum Nde A."/>
            <person name="Hugo C."/>
        </authorList>
    </citation>
    <scope>NUCLEOTIDE SEQUENCE [LARGE SCALE GENOMIC DNA]</scope>
    <source>
        <strain evidence="2">1_F178</strain>
    </source>
</reference>
<accession>A0A3D9CEJ5</accession>
<keyword evidence="2" id="KW-1185">Reference proteome</keyword>
<comment type="caution">
    <text evidence="1">The sequence shown here is derived from an EMBL/GenBank/DDBJ whole genome shotgun (WGS) entry which is preliminary data.</text>
</comment>
<name>A0A3D9CEJ5_9FLAO</name>
<evidence type="ECO:0000313" key="1">
    <source>
        <dbReference type="EMBL" id="REC64273.1"/>
    </source>
</evidence>
<sequence length="61" mass="7606">MIYTDGIWLWPQYIIEYIKKYPHIKLNPELVKHVLSYKRALHITEEESLKIEQNFLQEFWK</sequence>
<gene>
    <name evidence="1" type="ORF">DRF65_01480</name>
</gene>
<organism evidence="1 2">
    <name type="scientific">Chryseobacterium pennae</name>
    <dbReference type="NCBI Taxonomy" id="2258962"/>
    <lineage>
        <taxon>Bacteria</taxon>
        <taxon>Pseudomonadati</taxon>
        <taxon>Bacteroidota</taxon>
        <taxon>Flavobacteriia</taxon>
        <taxon>Flavobacteriales</taxon>
        <taxon>Weeksellaceae</taxon>
        <taxon>Chryseobacterium group</taxon>
        <taxon>Chryseobacterium</taxon>
    </lineage>
</organism>
<dbReference type="Proteomes" id="UP000256686">
    <property type="component" value="Unassembled WGS sequence"/>
</dbReference>
<dbReference type="AlphaFoldDB" id="A0A3D9CEJ5"/>
<protein>
    <submittedName>
        <fullName evidence="1">Uncharacterized protein</fullName>
    </submittedName>
</protein>
<dbReference type="EMBL" id="QNVT01000001">
    <property type="protein sequence ID" value="REC64273.1"/>
    <property type="molecule type" value="Genomic_DNA"/>
</dbReference>